<dbReference type="SUPFAM" id="SSF53756">
    <property type="entry name" value="UDP-Glycosyltransferase/glycogen phosphorylase"/>
    <property type="match status" value="1"/>
</dbReference>
<organism evidence="1 2">
    <name type="scientific">Sphingobacterium phlebotomi</name>
    <dbReference type="NCBI Taxonomy" id="2605433"/>
    <lineage>
        <taxon>Bacteria</taxon>
        <taxon>Pseudomonadati</taxon>
        <taxon>Bacteroidota</taxon>
        <taxon>Sphingobacteriia</taxon>
        <taxon>Sphingobacteriales</taxon>
        <taxon>Sphingobacteriaceae</taxon>
        <taxon>Sphingobacterium</taxon>
    </lineage>
</organism>
<dbReference type="AlphaFoldDB" id="A0A5D4H9W9"/>
<keyword evidence="1" id="KW-0808">Transferase</keyword>
<sequence length="381" mass="44076">MFRSVGSEVVFASAAAKSPYSHPLSQEGVWEEDIQLNDSRFDAFIRSLKPDMVVFDRFVSEEQYGWRIRQYCPSALTILDTEDLHFLRRARQEAVKRNTALDYYNDITTREIAAILRCDLSLIISKSEMELLLASFRVPAELLYYLPFLEPKIEKSATNKWLPFEKRKDFVFIGNFLHEPNWHTVKVLKAQIWPQIRKQLPQTELHIYGAYASEKVYQLHQPKDSFLIKGRAVDARKTLEAYRVLIAPIPFGAGIKGKFIDAMQAGTPSVTTAVGAESMTIDGHWNGYIENDLDRFAEKTALLYSDRKVWYKAQERGVNILNATSSKEQFETPFLVHINELKAGLETHRRRNFIGQILQNQYHSASKYMSLWIEEKNKNVQ</sequence>
<protein>
    <submittedName>
        <fullName evidence="1">Glycosyltransferase family 4 protein</fullName>
    </submittedName>
</protein>
<name>A0A5D4H9W9_9SPHI</name>
<reference evidence="1 2" key="1">
    <citation type="submission" date="2019-08" db="EMBL/GenBank/DDBJ databases">
        <title>Phlebobacter frassis gen. nov. sp. nov., a new member of family Sphingobacteriaceae isolated from sand fly rearing media.</title>
        <authorList>
            <person name="Kakumanu M.L."/>
            <person name="Marayati B.F."/>
            <person name="Wada-Katsumata A."/>
            <person name="Wasserberg G."/>
            <person name="Schal C."/>
            <person name="Apperson C.S."/>
            <person name="Ponnusamy L."/>
        </authorList>
    </citation>
    <scope>NUCLEOTIDE SEQUENCE [LARGE SCALE GENOMIC DNA]</scope>
    <source>
        <strain evidence="1 2">SSI9</strain>
    </source>
</reference>
<gene>
    <name evidence="1" type="ORF">FXV77_06020</name>
</gene>
<dbReference type="EMBL" id="VTAV01000002">
    <property type="protein sequence ID" value="TYR37646.1"/>
    <property type="molecule type" value="Genomic_DNA"/>
</dbReference>
<dbReference type="Proteomes" id="UP000322362">
    <property type="component" value="Unassembled WGS sequence"/>
</dbReference>
<dbReference type="Pfam" id="PF13692">
    <property type="entry name" value="Glyco_trans_1_4"/>
    <property type="match status" value="1"/>
</dbReference>
<evidence type="ECO:0000313" key="1">
    <source>
        <dbReference type="EMBL" id="TYR37646.1"/>
    </source>
</evidence>
<evidence type="ECO:0000313" key="2">
    <source>
        <dbReference type="Proteomes" id="UP000322362"/>
    </source>
</evidence>
<comment type="caution">
    <text evidence="1">The sequence shown here is derived from an EMBL/GenBank/DDBJ whole genome shotgun (WGS) entry which is preliminary data.</text>
</comment>
<dbReference type="GO" id="GO:0016740">
    <property type="term" value="F:transferase activity"/>
    <property type="evidence" value="ECO:0007669"/>
    <property type="project" value="UniProtKB-KW"/>
</dbReference>
<accession>A0A5D4H9W9</accession>
<dbReference type="Gene3D" id="3.40.50.2000">
    <property type="entry name" value="Glycogen Phosphorylase B"/>
    <property type="match status" value="1"/>
</dbReference>
<proteinExistence type="predicted"/>
<keyword evidence="2" id="KW-1185">Reference proteome</keyword>